<keyword evidence="3" id="KW-0472">Membrane</keyword>
<keyword evidence="1" id="KW-0697">Rotamase</keyword>
<evidence type="ECO:0000256" key="1">
    <source>
        <dbReference type="PROSITE-ProRule" id="PRU00278"/>
    </source>
</evidence>
<dbReference type="PANTHER" id="PTHR47245:SF2">
    <property type="entry name" value="PEPTIDYL-PROLYL CIS-TRANS ISOMERASE HP_0175-RELATED"/>
    <property type="match status" value="1"/>
</dbReference>
<feature type="region of interest" description="Disordered" evidence="2">
    <location>
        <begin position="1"/>
        <end position="35"/>
    </location>
</feature>
<dbReference type="GO" id="GO:0003755">
    <property type="term" value="F:peptidyl-prolyl cis-trans isomerase activity"/>
    <property type="evidence" value="ECO:0007669"/>
    <property type="project" value="UniProtKB-KW"/>
</dbReference>
<dbReference type="InterPro" id="IPR027304">
    <property type="entry name" value="Trigger_fact/SurA_dom_sf"/>
</dbReference>
<name>A0A2M8KV07_9BACT</name>
<dbReference type="InterPro" id="IPR050245">
    <property type="entry name" value="PrsA_foldase"/>
</dbReference>
<dbReference type="InterPro" id="IPR023058">
    <property type="entry name" value="PPIase_PpiC_CS"/>
</dbReference>
<proteinExistence type="predicted"/>
<evidence type="ECO:0000256" key="2">
    <source>
        <dbReference type="SAM" id="MobiDB-lite"/>
    </source>
</evidence>
<evidence type="ECO:0000259" key="4">
    <source>
        <dbReference type="PROSITE" id="PS50198"/>
    </source>
</evidence>
<feature type="domain" description="PpiC" evidence="4">
    <location>
        <begin position="211"/>
        <end position="325"/>
    </location>
</feature>
<dbReference type="EMBL" id="PFEE01000033">
    <property type="protein sequence ID" value="PJE63752.1"/>
    <property type="molecule type" value="Genomic_DNA"/>
</dbReference>
<feature type="transmembrane region" description="Helical" evidence="3">
    <location>
        <begin position="38"/>
        <end position="59"/>
    </location>
</feature>
<dbReference type="Pfam" id="PF13624">
    <property type="entry name" value="SurA_N_3"/>
    <property type="match status" value="1"/>
</dbReference>
<protein>
    <recommendedName>
        <fullName evidence="4">PpiC domain-containing protein</fullName>
    </recommendedName>
</protein>
<evidence type="ECO:0000256" key="3">
    <source>
        <dbReference type="SAM" id="Phobius"/>
    </source>
</evidence>
<reference evidence="6" key="1">
    <citation type="submission" date="2017-09" db="EMBL/GenBank/DDBJ databases">
        <title>Depth-based differentiation of microbial function through sediment-hosted aquifers and enrichment of novel symbionts in the deep terrestrial subsurface.</title>
        <authorList>
            <person name="Probst A.J."/>
            <person name="Ladd B."/>
            <person name="Jarett J.K."/>
            <person name="Geller-Mcgrath D.E."/>
            <person name="Sieber C.M.K."/>
            <person name="Emerson J.B."/>
            <person name="Anantharaman K."/>
            <person name="Thomas B.C."/>
            <person name="Malmstrom R."/>
            <person name="Stieglmeier M."/>
            <person name="Klingl A."/>
            <person name="Woyke T."/>
            <person name="Ryan C.M."/>
            <person name="Banfield J.F."/>
        </authorList>
    </citation>
    <scope>NUCLEOTIDE SEQUENCE [LARGE SCALE GENOMIC DNA]</scope>
</reference>
<comment type="caution">
    <text evidence="5">The sequence shown here is derived from an EMBL/GenBank/DDBJ whole genome shotgun (WGS) entry which is preliminary data.</text>
</comment>
<dbReference type="PANTHER" id="PTHR47245">
    <property type="entry name" value="PEPTIDYLPROLYL ISOMERASE"/>
    <property type="match status" value="1"/>
</dbReference>
<dbReference type="InterPro" id="IPR000297">
    <property type="entry name" value="PPIase_PpiC"/>
</dbReference>
<sequence length="353" mass="38902">MSVPAKNKSLSSDTSSPAKSAAPSLPSQPSQPSSGRPMLPVVIIVLFLVGVTLIGALFWQGFLTFKDGKLGTGKAAVEVNGKTVSQREFDKRLSDQKYFYSNISKLSEEELAKMDEKVREDFIMDLLLTDFLKKNGIEVTNDEVKARLKTEIVDKVAGGDWAKYEQELASRYKTTLDQVLLTQRLTVLKEKLAQLQTKKHFWGIWVTKDMPQFARTEDLTPSGRAKLEKANASKKKKAEDALKRIQGGEDFAKVAAAVSEDSASSARGGDLGLIYLPKTNTKLAQSNLAAFPGASAIYSDFNSISSGQVKLVETLRDYVILKVTDETIGPLENKSFEEWYLDYRKNSGVKIGG</sequence>
<feature type="compositionally biased region" description="Low complexity" evidence="2">
    <location>
        <begin position="8"/>
        <end position="34"/>
    </location>
</feature>
<evidence type="ECO:0000313" key="5">
    <source>
        <dbReference type="EMBL" id="PJE63752.1"/>
    </source>
</evidence>
<accession>A0A2M8KV07</accession>
<dbReference type="InterPro" id="IPR046357">
    <property type="entry name" value="PPIase_dom_sf"/>
</dbReference>
<dbReference type="SUPFAM" id="SSF54534">
    <property type="entry name" value="FKBP-like"/>
    <property type="match status" value="1"/>
</dbReference>
<dbReference type="Gene3D" id="3.10.50.40">
    <property type="match status" value="1"/>
</dbReference>
<evidence type="ECO:0000313" key="6">
    <source>
        <dbReference type="Proteomes" id="UP000231569"/>
    </source>
</evidence>
<keyword evidence="3" id="KW-0812">Transmembrane</keyword>
<keyword evidence="3" id="KW-1133">Transmembrane helix</keyword>
<keyword evidence="1" id="KW-0413">Isomerase</keyword>
<dbReference type="Proteomes" id="UP000231569">
    <property type="component" value="Unassembled WGS sequence"/>
</dbReference>
<gene>
    <name evidence="5" type="ORF">COU89_01590</name>
</gene>
<dbReference type="AlphaFoldDB" id="A0A2M8KV07"/>
<dbReference type="Gene3D" id="1.10.4030.10">
    <property type="entry name" value="Porin chaperone SurA, peptide-binding domain"/>
    <property type="match status" value="1"/>
</dbReference>
<dbReference type="PROSITE" id="PS50198">
    <property type="entry name" value="PPIC_PPIASE_2"/>
    <property type="match status" value="1"/>
</dbReference>
<dbReference type="SUPFAM" id="SSF109998">
    <property type="entry name" value="Triger factor/SurA peptide-binding domain-like"/>
    <property type="match status" value="1"/>
</dbReference>
<dbReference type="Pfam" id="PF13616">
    <property type="entry name" value="Rotamase_3"/>
    <property type="match status" value="1"/>
</dbReference>
<organism evidence="5 6">
    <name type="scientific">Candidatus Roizmanbacteria bacterium CG10_big_fil_rev_8_21_14_0_10_45_7</name>
    <dbReference type="NCBI Taxonomy" id="1974854"/>
    <lineage>
        <taxon>Bacteria</taxon>
        <taxon>Candidatus Roizmaniibacteriota</taxon>
    </lineage>
</organism>
<dbReference type="PROSITE" id="PS01096">
    <property type="entry name" value="PPIC_PPIASE_1"/>
    <property type="match status" value="1"/>
</dbReference>